<organism evidence="1 2">
    <name type="scientific">Paraburkholderia polaris</name>
    <dbReference type="NCBI Taxonomy" id="2728848"/>
    <lineage>
        <taxon>Bacteria</taxon>
        <taxon>Pseudomonadati</taxon>
        <taxon>Pseudomonadota</taxon>
        <taxon>Betaproteobacteria</taxon>
        <taxon>Burkholderiales</taxon>
        <taxon>Burkholderiaceae</taxon>
        <taxon>Paraburkholderia</taxon>
    </lineage>
</organism>
<protein>
    <submittedName>
        <fullName evidence="1">Uncharacterized protein</fullName>
    </submittedName>
</protein>
<accession>A0A848I200</accession>
<reference evidence="1 2" key="1">
    <citation type="submission" date="2020-04" db="EMBL/GenBank/DDBJ databases">
        <title>Paraburkholderia sp. RP-4-7 isolated from soil.</title>
        <authorList>
            <person name="Dahal R.H."/>
        </authorList>
    </citation>
    <scope>NUCLEOTIDE SEQUENCE [LARGE SCALE GENOMIC DNA]</scope>
    <source>
        <strain evidence="1 2">RP-4-7</strain>
    </source>
</reference>
<name>A0A848I200_9BURK</name>
<keyword evidence="2" id="KW-1185">Reference proteome</keyword>
<evidence type="ECO:0000313" key="1">
    <source>
        <dbReference type="EMBL" id="NML96411.1"/>
    </source>
</evidence>
<dbReference type="RefSeq" id="WP_169483395.1">
    <property type="nucleotide sequence ID" value="NZ_JABBGJ010000001.1"/>
</dbReference>
<gene>
    <name evidence="1" type="ORF">HHL24_00325</name>
</gene>
<proteinExistence type="predicted"/>
<evidence type="ECO:0000313" key="2">
    <source>
        <dbReference type="Proteomes" id="UP000544134"/>
    </source>
</evidence>
<sequence length="1489" mass="166789">MNPIDFESLHARLLASDDDDIKKTAHHFEPVFRSVKFRPREPVSAVDDARLAQLCAAFPTPFARKVSDWSVAMDTLNANCRAWEAATGESSLKRELLAAQVSKSFQEVFLSIWDCWRQIVHFLPFILIAMLRRIDDDTLRQHAAHQLGRALFFYKTFYEKIGDARRREADQLELVIFLLLVFRRLSRSRQLGSEFFFAPLAASHPNGFSGVFPERFDENLRLIQRIRNRVIHDGIQSRAPDLIEPVIRLTSVCFLDMLGTLLPVCEAYSIGYVLNLQVGEDRIKATVLDFSGLEGPLEIQREVVTEPQSSEYAFEELQLYLIARQSAANTAPLGHADYLDLTPFLISERPREAPGGPRQMLFALQQYLAPLSQLLFRELSGTAQRNLPLGVDNPQGRSLLDKIESFKSRTGELTAQIVIRTGSGVSVAQMRSVLWSIAKHHLSDLLPTSLYDERGALTPLQMTLPDASRMAYDPALFVEPQNGGQLLTFFGSDRRGLLVIGDSGCGKSNLLIHHYLASLRAGGLAIFLAGRQFDTALFRDTLANSVLAKVSADWRTLADLHEFLDEYDETLLIFIDAVNEYSGKQGALALLDDLIDTVQTDPALRRCKVIASCRSETWNRYAEQRRRTLDASVFLLEDGAPLHLHAFDSVALRRTLYEHYQQHYRLLPASFDALSDAVRELIAQPLLMALVAQAYANDRPGEAAPGVSIPADLDYYTLFDRLTERKKDAALVLVPVDDVLDRETAPEKLDKFCRLLAEMIYARLTAPGSRKDGAASRDAVPVDEVDKNPALQAYVRRSGVLCILDLALGVGLIERSETPQRDPNGKRIVGRAFRFFHDQYTQYWLSAAYQQSILGWLDVEALADPARLDALVATMASIAAHAIDAPVLTGALDHWLQRNLIDLHEGKLAPMMPLLERIVAHESAALQVQLVSMLSTLILRGALPAPQVYEPIFAQGTPALRLRLVSSFVDFWPALPPAAARALIEACDAERDREVLERLADVFTVHLLEDHAAVIAYLDTVIDAFTAGSVLKLASARRQFRFMLQFTVFSLMASFDHAERVAALRQLFRAKYASVADLLFGADHGASLKAKARTLFRQILYARAESFGVSQWHRFIGYMEESGNREFYVARDGVVQHDLLREFLPYAIQLHNGEFGQLTLEPGTPFHDLMLRMLDYRVMSIVGYNAVLALPSVLLRHDWPETEAFVMTLLERRTDAVRFFGNLLLLNLSYSDPARAQACLKLMHERIVPLMLRERLDCDWSIIFCIADLDVEALWPTFEPIVRQLLDHVESAGDAAACAAFGDVLYKVCYCPEIRLGRRMIEFLLTGQSRFLGPLWRVCTLKVFAAMLARSPATLRAVCAAHGVGESVIREARALQSDDIVMQSRLFPMQVDVNRFTAWVYVGEPRLRRTVIKYFVGSLATGDSIEDFSTGVRQTVVALMRVFFGGDATRTHEVPAGPLSFDDIEAATLAARGWRRRAARVAMGPASSP</sequence>
<dbReference type="Proteomes" id="UP000544134">
    <property type="component" value="Unassembled WGS sequence"/>
</dbReference>
<comment type="caution">
    <text evidence="1">The sequence shown here is derived from an EMBL/GenBank/DDBJ whole genome shotgun (WGS) entry which is preliminary data.</text>
</comment>
<dbReference type="EMBL" id="JABBGJ010000001">
    <property type="protein sequence ID" value="NML96411.1"/>
    <property type="molecule type" value="Genomic_DNA"/>
</dbReference>